<accession>K3Y4K0</accession>
<keyword evidence="1" id="KW-0472">Membrane</keyword>
<dbReference type="Gramene" id="KQL10999">
    <property type="protein sequence ID" value="KQL10999"/>
    <property type="gene ID" value="SETIT_009138mg"/>
</dbReference>
<feature type="transmembrane region" description="Helical" evidence="1">
    <location>
        <begin position="12"/>
        <end position="34"/>
    </location>
</feature>
<dbReference type="InParanoid" id="K3Y4K0"/>
<dbReference type="EMBL" id="AGNK02002556">
    <property type="status" value="NOT_ANNOTATED_CDS"/>
    <property type="molecule type" value="Genomic_DNA"/>
</dbReference>
<dbReference type="HOGENOM" id="CLU_3360585_0_0_1"/>
<evidence type="ECO:0000256" key="1">
    <source>
        <dbReference type="SAM" id="Phobius"/>
    </source>
</evidence>
<reference evidence="3" key="1">
    <citation type="journal article" date="2012" name="Nat. Biotechnol.">
        <title>Reference genome sequence of the model plant Setaria.</title>
        <authorList>
            <person name="Bennetzen J.L."/>
            <person name="Schmutz J."/>
            <person name="Wang H."/>
            <person name="Percifield R."/>
            <person name="Hawkins J."/>
            <person name="Pontaroli A.C."/>
            <person name="Estep M."/>
            <person name="Feng L."/>
            <person name="Vaughn J.N."/>
            <person name="Grimwood J."/>
            <person name="Jenkins J."/>
            <person name="Barry K."/>
            <person name="Lindquist E."/>
            <person name="Hellsten U."/>
            <person name="Deshpande S."/>
            <person name="Wang X."/>
            <person name="Wu X."/>
            <person name="Mitros T."/>
            <person name="Triplett J."/>
            <person name="Yang X."/>
            <person name="Ye C.Y."/>
            <person name="Mauro-Herrera M."/>
            <person name="Wang L."/>
            <person name="Li P."/>
            <person name="Sharma M."/>
            <person name="Sharma R."/>
            <person name="Ronald P.C."/>
            <person name="Panaud O."/>
            <person name="Kellogg E.A."/>
            <person name="Brutnell T.P."/>
            <person name="Doust A.N."/>
            <person name="Tuskan G.A."/>
            <person name="Rokhsar D."/>
            <person name="Devos K.M."/>
        </authorList>
    </citation>
    <scope>NUCLEOTIDE SEQUENCE [LARGE SCALE GENOMIC DNA]</scope>
    <source>
        <strain evidence="3">cv. Yugu1</strain>
    </source>
</reference>
<evidence type="ECO:0000313" key="3">
    <source>
        <dbReference type="Proteomes" id="UP000004995"/>
    </source>
</evidence>
<dbReference type="EnsemblPlants" id="KQL10999">
    <property type="protein sequence ID" value="KQL10999"/>
    <property type="gene ID" value="SETIT_009138mg"/>
</dbReference>
<keyword evidence="1" id="KW-0812">Transmembrane</keyword>
<sequence length="36" mass="4015">MHILVNLNPREGTLISISISYLMLTFAILSQSLLLV</sequence>
<protein>
    <submittedName>
        <fullName evidence="2">Uncharacterized protein</fullName>
    </submittedName>
</protein>
<evidence type="ECO:0000313" key="2">
    <source>
        <dbReference type="EnsemblPlants" id="KQL10999"/>
    </source>
</evidence>
<proteinExistence type="predicted"/>
<name>K3Y4K0_SETIT</name>
<dbReference type="AlphaFoldDB" id="K3Y4K0"/>
<reference evidence="2" key="2">
    <citation type="submission" date="2018-08" db="UniProtKB">
        <authorList>
            <consortium name="EnsemblPlants"/>
        </authorList>
    </citation>
    <scope>IDENTIFICATION</scope>
    <source>
        <strain evidence="2">Yugu1</strain>
    </source>
</reference>
<keyword evidence="1" id="KW-1133">Transmembrane helix</keyword>
<keyword evidence="3" id="KW-1185">Reference proteome</keyword>
<organism evidence="2 3">
    <name type="scientific">Setaria italica</name>
    <name type="common">Foxtail millet</name>
    <name type="synonym">Panicum italicum</name>
    <dbReference type="NCBI Taxonomy" id="4555"/>
    <lineage>
        <taxon>Eukaryota</taxon>
        <taxon>Viridiplantae</taxon>
        <taxon>Streptophyta</taxon>
        <taxon>Embryophyta</taxon>
        <taxon>Tracheophyta</taxon>
        <taxon>Spermatophyta</taxon>
        <taxon>Magnoliopsida</taxon>
        <taxon>Liliopsida</taxon>
        <taxon>Poales</taxon>
        <taxon>Poaceae</taxon>
        <taxon>PACMAD clade</taxon>
        <taxon>Panicoideae</taxon>
        <taxon>Panicodae</taxon>
        <taxon>Paniceae</taxon>
        <taxon>Cenchrinae</taxon>
        <taxon>Setaria</taxon>
    </lineage>
</organism>
<dbReference type="Proteomes" id="UP000004995">
    <property type="component" value="Unassembled WGS sequence"/>
</dbReference>